<dbReference type="GO" id="GO:0016491">
    <property type="term" value="F:oxidoreductase activity"/>
    <property type="evidence" value="ECO:0007669"/>
    <property type="project" value="UniProtKB-KW"/>
</dbReference>
<dbReference type="InterPro" id="IPR020904">
    <property type="entry name" value="Sc_DH/Rdtase_CS"/>
</dbReference>
<sequence length="253" mass="26212">MDNAFGQPQTIVVLGGTSEIGLAIAHQLLSPVTRHVVLACRDLVKGEQAAASLRGDGFEVSVAHFDGADTASHERVIGEIAERVGDLDVVVLAFGQLGHGEATGQDVAEAAALAHVNFTGAVSASVAVANRLRAQGHGTLVVLSSVAGERVRKANFVYGSTKAGLDGFAQGLGDSLVGTGARVLVVRPGFVHSQMTKGMPAAPFATTPDVVAQLTVKGLRAGRRTVWAPGILRVVFSVLRHLPGPVWRRLPLG</sequence>
<evidence type="ECO:0000313" key="3">
    <source>
        <dbReference type="EMBL" id="CAB4563559.1"/>
    </source>
</evidence>
<dbReference type="AlphaFoldDB" id="A0A6J6DL42"/>
<dbReference type="EMBL" id="CAEZSR010000068">
    <property type="protein sequence ID" value="CAB4563559.1"/>
    <property type="molecule type" value="Genomic_DNA"/>
</dbReference>
<dbReference type="PANTHER" id="PTHR43669">
    <property type="entry name" value="5-KETO-D-GLUCONATE 5-REDUCTASE"/>
    <property type="match status" value="1"/>
</dbReference>
<reference evidence="3" key="1">
    <citation type="submission" date="2020-05" db="EMBL/GenBank/DDBJ databases">
        <authorList>
            <person name="Chiriac C."/>
            <person name="Salcher M."/>
            <person name="Ghai R."/>
            <person name="Kavagutti S V."/>
        </authorList>
    </citation>
    <scope>NUCLEOTIDE SEQUENCE</scope>
</reference>
<protein>
    <submittedName>
        <fullName evidence="3">Unannotated protein</fullName>
    </submittedName>
</protein>
<comment type="similarity">
    <text evidence="1">Belongs to the short-chain dehydrogenases/reductases (SDR) family.</text>
</comment>
<proteinExistence type="inferred from homology"/>
<dbReference type="InterPro" id="IPR002347">
    <property type="entry name" value="SDR_fam"/>
</dbReference>
<dbReference type="NCBIfam" id="NF005912">
    <property type="entry name" value="PRK07904.1"/>
    <property type="match status" value="1"/>
</dbReference>
<name>A0A6J6DL42_9ZZZZ</name>
<dbReference type="Pfam" id="PF00106">
    <property type="entry name" value="adh_short"/>
    <property type="match status" value="1"/>
</dbReference>
<gene>
    <name evidence="3" type="ORF">UFOPK1493_01945</name>
</gene>
<dbReference type="Gene3D" id="3.40.50.720">
    <property type="entry name" value="NAD(P)-binding Rossmann-like Domain"/>
    <property type="match status" value="1"/>
</dbReference>
<dbReference type="PRINTS" id="PR00081">
    <property type="entry name" value="GDHRDH"/>
</dbReference>
<evidence type="ECO:0000256" key="2">
    <source>
        <dbReference type="ARBA" id="ARBA00023002"/>
    </source>
</evidence>
<organism evidence="3">
    <name type="scientific">freshwater metagenome</name>
    <dbReference type="NCBI Taxonomy" id="449393"/>
    <lineage>
        <taxon>unclassified sequences</taxon>
        <taxon>metagenomes</taxon>
        <taxon>ecological metagenomes</taxon>
    </lineage>
</organism>
<evidence type="ECO:0000256" key="1">
    <source>
        <dbReference type="ARBA" id="ARBA00006484"/>
    </source>
</evidence>
<dbReference type="PROSITE" id="PS00061">
    <property type="entry name" value="ADH_SHORT"/>
    <property type="match status" value="1"/>
</dbReference>
<accession>A0A6J6DL42</accession>
<dbReference type="InterPro" id="IPR036291">
    <property type="entry name" value="NAD(P)-bd_dom_sf"/>
</dbReference>
<keyword evidence="2" id="KW-0560">Oxidoreductase</keyword>
<dbReference type="SUPFAM" id="SSF51735">
    <property type="entry name" value="NAD(P)-binding Rossmann-fold domains"/>
    <property type="match status" value="1"/>
</dbReference>
<dbReference type="PANTHER" id="PTHR43669:SF6">
    <property type="entry name" value="DECAPRENYLPHOSPHORYL-2-KETO-BETA-D-ERYTHRO-PENTOSE REDUCTASE"/>
    <property type="match status" value="1"/>
</dbReference>